<comment type="catalytic activity">
    <reaction evidence="1 8">
        <text>(2R)-2-phosphoglycerate = (2R)-3-phosphoglycerate</text>
        <dbReference type="Rhea" id="RHEA:15901"/>
        <dbReference type="ChEBI" id="CHEBI:58272"/>
        <dbReference type="ChEBI" id="CHEBI:58289"/>
        <dbReference type="EC" id="5.4.2.11"/>
    </reaction>
</comment>
<feature type="binding site" evidence="6">
    <location>
        <begin position="151"/>
        <end position="158"/>
    </location>
    <ligand>
        <name>substrate</name>
    </ligand>
</feature>
<comment type="similarity">
    <text evidence="2 8">Belongs to the phosphoglycerate mutase family. BPG-dependent PGAM subfamily.</text>
</comment>
<feature type="binding site" evidence="6">
    <location>
        <position position="241"/>
    </location>
    <ligand>
        <name>substrate</name>
    </ligand>
</feature>
<organism evidence="9">
    <name type="scientific">Chrysotila carterae</name>
    <name type="common">Marine alga</name>
    <name type="synonym">Syracosphaera carterae</name>
    <dbReference type="NCBI Taxonomy" id="13221"/>
    <lineage>
        <taxon>Eukaryota</taxon>
        <taxon>Haptista</taxon>
        <taxon>Haptophyta</taxon>
        <taxon>Prymnesiophyceae</taxon>
        <taxon>Isochrysidales</taxon>
        <taxon>Isochrysidaceae</taxon>
        <taxon>Chrysotila</taxon>
    </lineage>
</organism>
<dbReference type="EMBL" id="HBIZ01013246">
    <property type="protein sequence ID" value="CAE0755442.1"/>
    <property type="molecule type" value="Transcribed_RNA"/>
</dbReference>
<gene>
    <name evidence="9" type="ORF">PCAR00345_LOCUS8029</name>
</gene>
<feature type="active site" description="Proton donor/acceptor" evidence="5">
    <location>
        <position position="230"/>
    </location>
</feature>
<feature type="site" description="Transition state stabilizer" evidence="7">
    <location>
        <position position="325"/>
    </location>
</feature>
<evidence type="ECO:0000256" key="1">
    <source>
        <dbReference type="ARBA" id="ARBA00000380"/>
    </source>
</evidence>
<evidence type="ECO:0000256" key="3">
    <source>
        <dbReference type="ARBA" id="ARBA00023152"/>
    </source>
</evidence>
<feature type="binding site" evidence="6">
    <location>
        <position position="203"/>
    </location>
    <ligand>
        <name>substrate</name>
    </ligand>
</feature>
<dbReference type="InterPro" id="IPR001345">
    <property type="entry name" value="PG/BPGM_mutase_AS"/>
</dbReference>
<evidence type="ECO:0000256" key="5">
    <source>
        <dbReference type="PIRSR" id="PIRSR613078-1"/>
    </source>
</evidence>
<dbReference type="FunFam" id="3.40.50.1240:FF:000003">
    <property type="entry name" value="2,3-bisphosphoglycerate-dependent phosphoglycerate mutase"/>
    <property type="match status" value="2"/>
</dbReference>
<dbReference type="InterPro" id="IPR013078">
    <property type="entry name" value="His_Pase_superF_clade-1"/>
</dbReference>
<proteinExistence type="inferred from homology"/>
<keyword evidence="3 8" id="KW-0324">Glycolysis</keyword>
<dbReference type="NCBIfam" id="TIGR01258">
    <property type="entry name" value="pgm_1"/>
    <property type="match status" value="2"/>
</dbReference>
<sequence>MRLPVQMAPPGPIPVIALCGPDATLLQAAGSSQAWTSSRAGCEDVPESFDARRRRGFVPESERLRRLSYRQELLADMACEAQRVGGQDIAAPRLARMPQTAPSQSALHFRACSGQSKTRWLRPTSFDVRRWRSCNMLVDEDGVHARLILVRHGQSEWNRANLFTGWADVDLSEKGIVEAREAGAMLREEHFEVDVAFTSFLRRAIRTTCLMLSRMNQCWVPMLKTPALNEQHSGVLCGQNKHDLAEAVGAEKVMQWRRSFDYAPPPLPAKGLREVCLNDVRYRVSNTQVPQTESLRDCALRVDAAWRSSIAPALAQGKTVLVVSHGNTLRAFVKHLDAISDDDIFYVDLPTACPVVYDLDEKLKPIAPQGVWSRPWIVRRGRFLVDEVRVKKAQEAMRQQVLRDISVSAFSQQMVKPAVIGSKAKKAIVDIGGETYNVLERPPSYFLLESERIASEAKAEYNTFRQHSAASMRDLPGRKHEVAASIVFLRHGYSVWNDAGLYTGWADVELTNRGREEARRAGQLLRATGTKRLEVVYTSVLKRSIKTAWLMLDEMELQWVPVRHSWRLNERHYGELQGLTKEACVERFGLKQVQRWLRGLHDKPSSWSDREKASSVDRRYREVDVPESESLHECKQRVLPLIEELREEARAAAARAAEVAPLGSNEYETPVIVVIASEHVIRAIVWAFEPLDEESVPLLDIPFSIPLVYQLDAQMQPLETPRADAPLSRGWYMGDPERVKAVQKEVHATVTDPERASSEGSCFLPEPGADMDKWVC</sequence>
<dbReference type="Gene3D" id="3.40.50.1240">
    <property type="entry name" value="Phosphoglycerate mutase-like"/>
    <property type="match status" value="2"/>
</dbReference>
<dbReference type="InterPro" id="IPR029033">
    <property type="entry name" value="His_PPase_superfam"/>
</dbReference>
<dbReference type="CDD" id="cd07067">
    <property type="entry name" value="HP_PGM_like"/>
    <property type="match status" value="2"/>
</dbReference>
<dbReference type="PANTHER" id="PTHR11931">
    <property type="entry name" value="PHOSPHOGLYCERATE MUTASE"/>
    <property type="match status" value="1"/>
</dbReference>
<dbReference type="AlphaFoldDB" id="A0A7S4B686"/>
<evidence type="ECO:0000256" key="2">
    <source>
        <dbReference type="ARBA" id="ARBA00006717"/>
    </source>
</evidence>
<evidence type="ECO:0000256" key="6">
    <source>
        <dbReference type="PIRSR" id="PIRSR613078-2"/>
    </source>
</evidence>
<dbReference type="HAMAP" id="MF_01039">
    <property type="entry name" value="PGAM_GpmA"/>
    <property type="match status" value="1"/>
</dbReference>
<dbReference type="PROSITE" id="PS00175">
    <property type="entry name" value="PG_MUTASE"/>
    <property type="match status" value="1"/>
</dbReference>
<keyword evidence="4 8" id="KW-0413">Isomerase</keyword>
<reference evidence="9" key="1">
    <citation type="submission" date="2021-01" db="EMBL/GenBank/DDBJ databases">
        <authorList>
            <person name="Corre E."/>
            <person name="Pelletier E."/>
            <person name="Niang G."/>
            <person name="Scheremetjew M."/>
            <person name="Finn R."/>
            <person name="Kale V."/>
            <person name="Holt S."/>
            <person name="Cochrane G."/>
            <person name="Meng A."/>
            <person name="Brown T."/>
            <person name="Cohen L."/>
        </authorList>
    </citation>
    <scope>NUCLEOTIDE SEQUENCE</scope>
    <source>
        <strain evidence="9">CCMP645</strain>
    </source>
</reference>
<evidence type="ECO:0000256" key="7">
    <source>
        <dbReference type="PIRSR" id="PIRSR613078-3"/>
    </source>
</evidence>
<accession>A0A7S4B686</accession>
<feature type="binding site" evidence="6">
    <location>
        <begin position="326"/>
        <end position="327"/>
    </location>
    <ligand>
        <name>substrate</name>
    </ligand>
</feature>
<name>A0A7S4B686_CHRCT</name>
<feature type="binding site" evidence="6">
    <location>
        <begin position="257"/>
        <end position="258"/>
    </location>
    <ligand>
        <name>substrate</name>
    </ligand>
</feature>
<dbReference type="InterPro" id="IPR005952">
    <property type="entry name" value="Phosphogly_mut1"/>
</dbReference>
<feature type="binding site" evidence="6">
    <location>
        <begin position="164"/>
        <end position="165"/>
    </location>
    <ligand>
        <name>substrate</name>
    </ligand>
</feature>
<dbReference type="SUPFAM" id="SSF53254">
    <property type="entry name" value="Phosphoglycerate mutase-like"/>
    <property type="match status" value="2"/>
</dbReference>
<evidence type="ECO:0000256" key="4">
    <source>
        <dbReference type="ARBA" id="ARBA00023235"/>
    </source>
</evidence>
<protein>
    <recommendedName>
        <fullName evidence="8">Phosphoglycerate mutase</fullName>
        <ecNumber evidence="8">5.4.2.11</ecNumber>
    </recommendedName>
</protein>
<feature type="active site" description="Tele-phosphohistidine intermediate" evidence="5">
    <location>
        <position position="152"/>
    </location>
</feature>
<evidence type="ECO:0000256" key="8">
    <source>
        <dbReference type="RuleBase" id="RU004511"/>
    </source>
</evidence>
<dbReference type="GO" id="GO:0004619">
    <property type="term" value="F:phosphoglycerate mutase activity"/>
    <property type="evidence" value="ECO:0007669"/>
    <property type="project" value="UniProtKB-EC"/>
</dbReference>
<evidence type="ECO:0000313" key="9">
    <source>
        <dbReference type="EMBL" id="CAE0755442.1"/>
    </source>
</evidence>
<dbReference type="EC" id="5.4.2.11" evidence="8"/>
<dbReference type="SMART" id="SM00855">
    <property type="entry name" value="PGAM"/>
    <property type="match status" value="2"/>
</dbReference>
<dbReference type="GO" id="GO:0006096">
    <property type="term" value="P:glycolytic process"/>
    <property type="evidence" value="ECO:0007669"/>
    <property type="project" value="UniProtKB-KW"/>
</dbReference>
<dbReference type="Pfam" id="PF00300">
    <property type="entry name" value="His_Phos_1"/>
    <property type="match status" value="2"/>
</dbReference>